<dbReference type="STRING" id="240159.A0A4U5UHD1"/>
<organism evidence="1 2">
    <name type="scientific">Collichthys lucidus</name>
    <name type="common">Big head croaker</name>
    <name type="synonym">Sciaena lucida</name>
    <dbReference type="NCBI Taxonomy" id="240159"/>
    <lineage>
        <taxon>Eukaryota</taxon>
        <taxon>Metazoa</taxon>
        <taxon>Chordata</taxon>
        <taxon>Craniata</taxon>
        <taxon>Vertebrata</taxon>
        <taxon>Euteleostomi</taxon>
        <taxon>Actinopterygii</taxon>
        <taxon>Neopterygii</taxon>
        <taxon>Teleostei</taxon>
        <taxon>Neoteleostei</taxon>
        <taxon>Acanthomorphata</taxon>
        <taxon>Eupercaria</taxon>
        <taxon>Sciaenidae</taxon>
        <taxon>Collichthys</taxon>
    </lineage>
</organism>
<dbReference type="GO" id="GO:0000502">
    <property type="term" value="C:proteasome complex"/>
    <property type="evidence" value="ECO:0007669"/>
    <property type="project" value="UniProtKB-KW"/>
</dbReference>
<proteinExistence type="predicted"/>
<keyword evidence="1" id="KW-0647">Proteasome</keyword>
<sequence length="86" mass="9572">MDKTFTDTLIEYQQSYDMNADNLVAMIHEQPSSHQRAAVSMLKQDFKEGEMTLSAALALAIKVLNKTMDVSKLSAEKGVLSEYQDG</sequence>
<evidence type="ECO:0000313" key="1">
    <source>
        <dbReference type="EMBL" id="TKS73979.1"/>
    </source>
</evidence>
<keyword evidence="2" id="KW-1185">Reference proteome</keyword>
<dbReference type="EMBL" id="CM014084">
    <property type="protein sequence ID" value="TKS73979.1"/>
    <property type="molecule type" value="Genomic_DNA"/>
</dbReference>
<protein>
    <submittedName>
        <fullName evidence="1">Proteasome subunit alpha type-4</fullName>
    </submittedName>
</protein>
<dbReference type="Proteomes" id="UP000298787">
    <property type="component" value="Chromosome 7"/>
</dbReference>
<dbReference type="AlphaFoldDB" id="A0A4U5UHD1"/>
<gene>
    <name evidence="1" type="ORF">D9C73_008060</name>
</gene>
<reference evidence="1 2" key="1">
    <citation type="submission" date="2019-01" db="EMBL/GenBank/DDBJ databases">
        <title>Genome Assembly of Collichthys lucidus.</title>
        <authorList>
            <person name="Cai M."/>
            <person name="Xiao S."/>
        </authorList>
    </citation>
    <scope>NUCLEOTIDE SEQUENCE [LARGE SCALE GENOMIC DNA]</scope>
    <source>
        <strain evidence="1">JT15FE1705JMU</strain>
        <tissue evidence="1">Muscle</tissue>
    </source>
</reference>
<name>A0A4U5UHD1_COLLU</name>
<accession>A0A4U5UHD1</accession>
<evidence type="ECO:0000313" key="2">
    <source>
        <dbReference type="Proteomes" id="UP000298787"/>
    </source>
</evidence>